<dbReference type="PANTHER" id="PTHR33064">
    <property type="entry name" value="POL PROTEIN"/>
    <property type="match status" value="1"/>
</dbReference>
<evidence type="ECO:0000256" key="1">
    <source>
        <dbReference type="ARBA" id="ARBA00010879"/>
    </source>
</evidence>
<dbReference type="InterPro" id="IPR043128">
    <property type="entry name" value="Rev_trsase/Diguanyl_cyclase"/>
</dbReference>
<dbReference type="EMBL" id="AFYH01113503">
    <property type="status" value="NOT_ANNOTATED_CDS"/>
    <property type="molecule type" value="Genomic_DNA"/>
</dbReference>
<dbReference type="Gene3D" id="3.10.10.10">
    <property type="entry name" value="HIV Type 1 Reverse Transcriptase, subunit A, domain 1"/>
    <property type="match status" value="1"/>
</dbReference>
<protein>
    <recommendedName>
        <fullName evidence="2">ribonuclease H</fullName>
        <ecNumber evidence="2">3.1.26.4</ecNumber>
    </recommendedName>
</protein>
<evidence type="ECO:0000259" key="3">
    <source>
        <dbReference type="PROSITE" id="PS50878"/>
    </source>
</evidence>
<dbReference type="InParanoid" id="H3AYV6"/>
<dbReference type="PROSITE" id="PS50878">
    <property type="entry name" value="RT_POL"/>
    <property type="match status" value="1"/>
</dbReference>
<comment type="similarity">
    <text evidence="1">Belongs to the beta type-B retroviral polymerase family. HERV class-II K(HML-2) pol subfamily.</text>
</comment>
<dbReference type="Pfam" id="PF00078">
    <property type="entry name" value="RVT_1"/>
    <property type="match status" value="1"/>
</dbReference>
<dbReference type="InterPro" id="IPR043502">
    <property type="entry name" value="DNA/RNA_pol_sf"/>
</dbReference>
<dbReference type="AlphaFoldDB" id="H3AYV6"/>
<proteinExistence type="inferred from homology"/>
<evidence type="ECO:0000313" key="5">
    <source>
        <dbReference type="Proteomes" id="UP000008672"/>
    </source>
</evidence>
<dbReference type="SUPFAM" id="SSF56672">
    <property type="entry name" value="DNA/RNA polymerases"/>
    <property type="match status" value="1"/>
</dbReference>
<evidence type="ECO:0000313" key="4">
    <source>
        <dbReference type="Ensembl" id="ENSLACP00000014827.1"/>
    </source>
</evidence>
<name>H3AYV6_LATCH</name>
<keyword evidence="5" id="KW-1185">Reference proteome</keyword>
<feature type="domain" description="Reverse transcriptase" evidence="3">
    <location>
        <begin position="1"/>
        <end position="136"/>
    </location>
</feature>
<dbReference type="Ensembl" id="ENSLACT00000014931.1">
    <property type="protein sequence ID" value="ENSLACP00000014827.1"/>
    <property type="gene ID" value="ENSLACG00000013054.1"/>
</dbReference>
<dbReference type="Proteomes" id="UP000008672">
    <property type="component" value="Unassembled WGS sequence"/>
</dbReference>
<dbReference type="GeneTree" id="ENSGT00960000189673"/>
<reference evidence="4" key="3">
    <citation type="submission" date="2025-09" db="UniProtKB">
        <authorList>
            <consortium name="Ensembl"/>
        </authorList>
    </citation>
    <scope>IDENTIFICATION</scope>
</reference>
<reference evidence="4" key="2">
    <citation type="submission" date="2025-08" db="UniProtKB">
        <authorList>
            <consortium name="Ensembl"/>
        </authorList>
    </citation>
    <scope>IDENTIFICATION</scope>
</reference>
<dbReference type="InterPro" id="IPR000477">
    <property type="entry name" value="RT_dom"/>
</dbReference>
<evidence type="ECO:0000256" key="2">
    <source>
        <dbReference type="ARBA" id="ARBA00012180"/>
    </source>
</evidence>
<sequence>MLRLLLYIHMIVDGYRLVYNLDISNGFWSILLHRLCRYKFAFTFEHTQHTWTCLPQGFHNSPSIFHTHMKSTLASFSRPDSLLQYIDDLLLCTVDKEEHLQLLGELLQFLSLKGLKVNPAKAQLLQQMVSFLGISV</sequence>
<dbReference type="PANTHER" id="PTHR33064:SF37">
    <property type="entry name" value="RIBONUCLEASE H"/>
    <property type="match status" value="1"/>
</dbReference>
<accession>H3AYV6</accession>
<dbReference type="Gene3D" id="3.30.70.270">
    <property type="match status" value="1"/>
</dbReference>
<reference evidence="5" key="1">
    <citation type="submission" date="2011-08" db="EMBL/GenBank/DDBJ databases">
        <title>The draft genome of Latimeria chalumnae.</title>
        <authorList>
            <person name="Di Palma F."/>
            <person name="Alfoldi J."/>
            <person name="Johnson J."/>
            <person name="Berlin A."/>
            <person name="Gnerre S."/>
            <person name="Jaffe D."/>
            <person name="MacCallum I."/>
            <person name="Young S."/>
            <person name="Walker B.J."/>
            <person name="Lander E."/>
            <person name="Lindblad-Toh K."/>
        </authorList>
    </citation>
    <scope>NUCLEOTIDE SEQUENCE [LARGE SCALE GENOMIC DNA]</scope>
    <source>
        <strain evidence="5">Wild caught</strain>
    </source>
</reference>
<dbReference type="InterPro" id="IPR051320">
    <property type="entry name" value="Viral_Replic_Matur_Polypro"/>
</dbReference>
<organism evidence="4 5">
    <name type="scientific">Latimeria chalumnae</name>
    <name type="common">Coelacanth</name>
    <dbReference type="NCBI Taxonomy" id="7897"/>
    <lineage>
        <taxon>Eukaryota</taxon>
        <taxon>Metazoa</taxon>
        <taxon>Chordata</taxon>
        <taxon>Craniata</taxon>
        <taxon>Vertebrata</taxon>
        <taxon>Euteleostomi</taxon>
        <taxon>Coelacanthiformes</taxon>
        <taxon>Coelacanthidae</taxon>
        <taxon>Latimeria</taxon>
    </lineage>
</organism>
<dbReference type="HOGENOM" id="CLU_1880143_0_0_1"/>
<dbReference type="GO" id="GO:0004523">
    <property type="term" value="F:RNA-DNA hybrid ribonuclease activity"/>
    <property type="evidence" value="ECO:0007669"/>
    <property type="project" value="UniProtKB-EC"/>
</dbReference>
<dbReference type="EC" id="3.1.26.4" evidence="2"/>